<keyword evidence="4" id="KW-1185">Reference proteome</keyword>
<proteinExistence type="predicted"/>
<feature type="region of interest" description="Disordered" evidence="1">
    <location>
        <begin position="163"/>
        <end position="230"/>
    </location>
</feature>
<feature type="compositionally biased region" description="Basic and acidic residues" evidence="1">
    <location>
        <begin position="209"/>
        <end position="222"/>
    </location>
</feature>
<reference evidence="4 5" key="1">
    <citation type="submission" date="2015-05" db="EMBL/GenBank/DDBJ databases">
        <authorList>
            <person name="Fogelqvist Johan"/>
        </authorList>
    </citation>
    <scope>NUCLEOTIDE SEQUENCE [LARGE SCALE GENOMIC DNA]</scope>
    <source>
        <strain evidence="2">VL1</strain>
        <strain evidence="3">VL2</strain>
    </source>
</reference>
<name>A0A0G4LXZ3_VERLO</name>
<protein>
    <submittedName>
        <fullName evidence="3">Uncharacterized protein</fullName>
    </submittedName>
</protein>
<dbReference type="AlphaFoldDB" id="A0A0G4LXZ3"/>
<feature type="region of interest" description="Disordered" evidence="1">
    <location>
        <begin position="57"/>
        <end position="86"/>
    </location>
</feature>
<gene>
    <name evidence="2" type="ORF">BN1708_009882</name>
    <name evidence="3" type="ORF">BN1723_013905</name>
</gene>
<dbReference type="EMBL" id="CVQH01002225">
    <property type="protein sequence ID" value="CRK10037.1"/>
    <property type="molecule type" value="Genomic_DNA"/>
</dbReference>
<dbReference type="Proteomes" id="UP000044602">
    <property type="component" value="Unassembled WGS sequence"/>
</dbReference>
<accession>A0A0G4LXZ3</accession>
<feature type="compositionally biased region" description="Basic and acidic residues" evidence="1">
    <location>
        <begin position="167"/>
        <end position="198"/>
    </location>
</feature>
<evidence type="ECO:0000313" key="4">
    <source>
        <dbReference type="Proteomes" id="UP000044602"/>
    </source>
</evidence>
<evidence type="ECO:0000313" key="3">
    <source>
        <dbReference type="EMBL" id="CRK26864.1"/>
    </source>
</evidence>
<evidence type="ECO:0000313" key="5">
    <source>
        <dbReference type="Proteomes" id="UP000045706"/>
    </source>
</evidence>
<evidence type="ECO:0000313" key="2">
    <source>
        <dbReference type="EMBL" id="CRK10037.1"/>
    </source>
</evidence>
<dbReference type="PANTHER" id="PTHR38167">
    <property type="entry name" value="C2H2-TYPE DOMAIN-CONTAINING PROTEIN"/>
    <property type="match status" value="1"/>
</dbReference>
<sequence>MTSATWPAPDLDDLAQAPEPLARAILLALCDDEQVEARALRYYERLLQFEADAAQGAGNGAGTPAVGDEVRSPTESNPKKRKKKTGDPRICVQCDCVFVEEENGYESCRYHAGIIELFDETKVDLDWEEYSLEHLDTPSNRAMFPEAFRWICCRVTANEPGCRRGRHEANPDRSLKGRGSESRESSLDGDPLRLDAPRSGELTANEGGPKPEETSRQLDLRKLGLRQGPR</sequence>
<organism evidence="3 5">
    <name type="scientific">Verticillium longisporum</name>
    <name type="common">Verticillium dahliae var. longisporum</name>
    <dbReference type="NCBI Taxonomy" id="100787"/>
    <lineage>
        <taxon>Eukaryota</taxon>
        <taxon>Fungi</taxon>
        <taxon>Dikarya</taxon>
        <taxon>Ascomycota</taxon>
        <taxon>Pezizomycotina</taxon>
        <taxon>Sordariomycetes</taxon>
        <taxon>Hypocreomycetidae</taxon>
        <taxon>Glomerellales</taxon>
        <taxon>Plectosphaerellaceae</taxon>
        <taxon>Verticillium</taxon>
    </lineage>
</organism>
<evidence type="ECO:0000256" key="1">
    <source>
        <dbReference type="SAM" id="MobiDB-lite"/>
    </source>
</evidence>
<dbReference type="EMBL" id="CVQI01019668">
    <property type="protein sequence ID" value="CRK26864.1"/>
    <property type="molecule type" value="Genomic_DNA"/>
</dbReference>
<dbReference type="Proteomes" id="UP000045706">
    <property type="component" value="Unassembled WGS sequence"/>
</dbReference>
<dbReference type="PANTHER" id="PTHR38167:SF1">
    <property type="entry name" value="C2H2-TYPE DOMAIN-CONTAINING PROTEIN"/>
    <property type="match status" value="1"/>
</dbReference>